<proteinExistence type="predicted"/>
<name>A0ACD3B9G5_9AGAR</name>
<dbReference type="Proteomes" id="UP000308600">
    <property type="component" value="Unassembled WGS sequence"/>
</dbReference>
<reference evidence="1 2" key="1">
    <citation type="journal article" date="2019" name="Nat. Ecol. Evol.">
        <title>Megaphylogeny resolves global patterns of mushroom evolution.</title>
        <authorList>
            <person name="Varga T."/>
            <person name="Krizsan K."/>
            <person name="Foldi C."/>
            <person name="Dima B."/>
            <person name="Sanchez-Garcia M."/>
            <person name="Sanchez-Ramirez S."/>
            <person name="Szollosi G.J."/>
            <person name="Szarkandi J.G."/>
            <person name="Papp V."/>
            <person name="Albert L."/>
            <person name="Andreopoulos W."/>
            <person name="Angelini C."/>
            <person name="Antonin V."/>
            <person name="Barry K.W."/>
            <person name="Bougher N.L."/>
            <person name="Buchanan P."/>
            <person name="Buyck B."/>
            <person name="Bense V."/>
            <person name="Catcheside P."/>
            <person name="Chovatia M."/>
            <person name="Cooper J."/>
            <person name="Damon W."/>
            <person name="Desjardin D."/>
            <person name="Finy P."/>
            <person name="Geml J."/>
            <person name="Haridas S."/>
            <person name="Hughes K."/>
            <person name="Justo A."/>
            <person name="Karasinski D."/>
            <person name="Kautmanova I."/>
            <person name="Kiss B."/>
            <person name="Kocsube S."/>
            <person name="Kotiranta H."/>
            <person name="LaButti K.M."/>
            <person name="Lechner B.E."/>
            <person name="Liimatainen K."/>
            <person name="Lipzen A."/>
            <person name="Lukacs Z."/>
            <person name="Mihaltcheva S."/>
            <person name="Morgado L.N."/>
            <person name="Niskanen T."/>
            <person name="Noordeloos M.E."/>
            <person name="Ohm R.A."/>
            <person name="Ortiz-Santana B."/>
            <person name="Ovrebo C."/>
            <person name="Racz N."/>
            <person name="Riley R."/>
            <person name="Savchenko A."/>
            <person name="Shiryaev A."/>
            <person name="Soop K."/>
            <person name="Spirin V."/>
            <person name="Szebenyi C."/>
            <person name="Tomsovsky M."/>
            <person name="Tulloss R.E."/>
            <person name="Uehling J."/>
            <person name="Grigoriev I.V."/>
            <person name="Vagvolgyi C."/>
            <person name="Papp T."/>
            <person name="Martin F.M."/>
            <person name="Miettinen O."/>
            <person name="Hibbett D.S."/>
            <person name="Nagy L.G."/>
        </authorList>
    </citation>
    <scope>NUCLEOTIDE SEQUENCE [LARGE SCALE GENOMIC DNA]</scope>
    <source>
        <strain evidence="1 2">NL-1719</strain>
    </source>
</reference>
<gene>
    <name evidence="1" type="ORF">BDN72DRAFT_892813</name>
</gene>
<protein>
    <submittedName>
        <fullName evidence="1">Uncharacterized protein</fullName>
    </submittedName>
</protein>
<keyword evidence="2" id="KW-1185">Reference proteome</keyword>
<organism evidence="1 2">
    <name type="scientific">Pluteus cervinus</name>
    <dbReference type="NCBI Taxonomy" id="181527"/>
    <lineage>
        <taxon>Eukaryota</taxon>
        <taxon>Fungi</taxon>
        <taxon>Dikarya</taxon>
        <taxon>Basidiomycota</taxon>
        <taxon>Agaricomycotina</taxon>
        <taxon>Agaricomycetes</taxon>
        <taxon>Agaricomycetidae</taxon>
        <taxon>Agaricales</taxon>
        <taxon>Pluteineae</taxon>
        <taxon>Pluteaceae</taxon>
        <taxon>Pluteus</taxon>
    </lineage>
</organism>
<sequence length="413" mass="44985">MEQNPPTRGTKRKRYEPPKEDLATKIAGKLHHDVKDVRKAAKKAKTFETQKLVKRLKDLRNKNESAPEIADLESQLAVLKVRLTTLYPLSYSSYTSTLPTPSCHQCQFDFDIPFRPAFQNISHEVIANTAFKTKINKDKILLHNDHVQRAVSKELHELLKPADPGTASAKIQSRLLSSKALASVVVEAVTDLRNVIEPKPIKDEDESQEIDEADNNEDPHSSSSPSKVPPSKKAKRHPDPRREDGENGAIDAGWESGTVYSSDGDEDGKEEDGWESGSVHSVKSKEGDSDSGGDDDDDNDGDEDSERNALSDSNDFEGAEDSDDGESDSVNDSTSGGALPKKKGVSGAGGATKSVKSDKAPSASTSKSQSTFLPSLSVGFIRGDSDSEWSDSEAKVADLSERKNRRGQRARRA</sequence>
<evidence type="ECO:0000313" key="1">
    <source>
        <dbReference type="EMBL" id="TFK74800.1"/>
    </source>
</evidence>
<dbReference type="EMBL" id="ML208266">
    <property type="protein sequence ID" value="TFK74800.1"/>
    <property type="molecule type" value="Genomic_DNA"/>
</dbReference>
<accession>A0ACD3B9G5</accession>
<evidence type="ECO:0000313" key="2">
    <source>
        <dbReference type="Proteomes" id="UP000308600"/>
    </source>
</evidence>